<gene>
    <name evidence="2" type="ORF">PMAYCL1PPCAC_11778</name>
</gene>
<feature type="non-terminal residue" evidence="2">
    <location>
        <position position="134"/>
    </location>
</feature>
<evidence type="ECO:0000313" key="3">
    <source>
        <dbReference type="Proteomes" id="UP001328107"/>
    </source>
</evidence>
<dbReference type="Proteomes" id="UP001328107">
    <property type="component" value="Unassembled WGS sequence"/>
</dbReference>
<evidence type="ECO:0000256" key="1">
    <source>
        <dbReference type="SAM" id="MobiDB-lite"/>
    </source>
</evidence>
<organism evidence="2 3">
    <name type="scientific">Pristionchus mayeri</name>
    <dbReference type="NCBI Taxonomy" id="1317129"/>
    <lineage>
        <taxon>Eukaryota</taxon>
        <taxon>Metazoa</taxon>
        <taxon>Ecdysozoa</taxon>
        <taxon>Nematoda</taxon>
        <taxon>Chromadorea</taxon>
        <taxon>Rhabditida</taxon>
        <taxon>Rhabditina</taxon>
        <taxon>Diplogasteromorpha</taxon>
        <taxon>Diplogasteroidea</taxon>
        <taxon>Neodiplogasteridae</taxon>
        <taxon>Pristionchus</taxon>
    </lineage>
</organism>
<accession>A0AAN5C8H3</accession>
<reference evidence="3" key="1">
    <citation type="submission" date="2022-10" db="EMBL/GenBank/DDBJ databases">
        <title>Genome assembly of Pristionchus species.</title>
        <authorList>
            <person name="Yoshida K."/>
            <person name="Sommer R.J."/>
        </authorList>
    </citation>
    <scope>NUCLEOTIDE SEQUENCE [LARGE SCALE GENOMIC DNA]</scope>
    <source>
        <strain evidence="3">RS5460</strain>
    </source>
</reference>
<dbReference type="AlphaFoldDB" id="A0AAN5C8H3"/>
<sequence>MEWVATVEELLEDVEGRSEEVVGMGVTTSSSRLASLLSIQLSSSSFFGEDLVSMGDLLERLLSLLLLLLLRVLVGMPLQGQLPICFLDGSFVSVSRDAEYGVGRVDSRSHDERREEGEDYLEEARVDGDLQWRR</sequence>
<comment type="caution">
    <text evidence="2">The sequence shown here is derived from an EMBL/GenBank/DDBJ whole genome shotgun (WGS) entry which is preliminary data.</text>
</comment>
<evidence type="ECO:0000313" key="2">
    <source>
        <dbReference type="EMBL" id="GMR41583.1"/>
    </source>
</evidence>
<dbReference type="EMBL" id="BTRK01000003">
    <property type="protein sequence ID" value="GMR41583.1"/>
    <property type="molecule type" value="Genomic_DNA"/>
</dbReference>
<protein>
    <submittedName>
        <fullName evidence="2">Uncharacterized protein</fullName>
    </submittedName>
</protein>
<name>A0AAN5C8H3_9BILA</name>
<feature type="region of interest" description="Disordered" evidence="1">
    <location>
        <begin position="105"/>
        <end position="134"/>
    </location>
</feature>
<keyword evidence="3" id="KW-1185">Reference proteome</keyword>
<proteinExistence type="predicted"/>